<dbReference type="GO" id="GO:0006310">
    <property type="term" value="P:DNA recombination"/>
    <property type="evidence" value="ECO:0007669"/>
    <property type="project" value="InterPro"/>
</dbReference>
<dbReference type="PANTHER" id="PTHR11059:SF0">
    <property type="entry name" value="DNA REPAIR PROTEIN RECN"/>
    <property type="match status" value="1"/>
</dbReference>
<proteinExistence type="inferred from homology"/>
<comment type="caution">
    <text evidence="12">The sequence shown here is derived from an EMBL/GenBank/DDBJ whole genome shotgun (WGS) entry which is preliminary data.</text>
</comment>
<comment type="function">
    <text evidence="1 9">May be involved in recombinational repair of damaged DNA.</text>
</comment>
<evidence type="ECO:0000256" key="8">
    <source>
        <dbReference type="ARBA" id="ARBA00033408"/>
    </source>
</evidence>
<evidence type="ECO:0000256" key="1">
    <source>
        <dbReference type="ARBA" id="ARBA00003618"/>
    </source>
</evidence>
<name>A0A368MZD3_9FLAO</name>
<evidence type="ECO:0000256" key="7">
    <source>
        <dbReference type="ARBA" id="ARBA00023204"/>
    </source>
</evidence>
<comment type="similarity">
    <text evidence="2 9">Belongs to the RecN family.</text>
</comment>
<dbReference type="PANTHER" id="PTHR11059">
    <property type="entry name" value="DNA REPAIR PROTEIN RECN"/>
    <property type="match status" value="1"/>
</dbReference>
<dbReference type="OrthoDB" id="9806954at2"/>
<keyword evidence="13" id="KW-1185">Reference proteome</keyword>
<keyword evidence="6" id="KW-0067">ATP-binding</keyword>
<evidence type="ECO:0000256" key="4">
    <source>
        <dbReference type="ARBA" id="ARBA00022741"/>
    </source>
</evidence>
<dbReference type="InterPro" id="IPR003395">
    <property type="entry name" value="RecF/RecN/SMC_N"/>
</dbReference>
<dbReference type="GO" id="GO:0006281">
    <property type="term" value="P:DNA repair"/>
    <property type="evidence" value="ECO:0007669"/>
    <property type="project" value="UniProtKB-KW"/>
</dbReference>
<dbReference type="CDD" id="cd03241">
    <property type="entry name" value="ABC_RecN"/>
    <property type="match status" value="2"/>
</dbReference>
<keyword evidence="5 9" id="KW-0227">DNA damage</keyword>
<dbReference type="EMBL" id="QPIE01000003">
    <property type="protein sequence ID" value="RCU43578.1"/>
    <property type="molecule type" value="Genomic_DNA"/>
</dbReference>
<dbReference type="PIRSF" id="PIRSF003128">
    <property type="entry name" value="RecN"/>
    <property type="match status" value="1"/>
</dbReference>
<evidence type="ECO:0000256" key="5">
    <source>
        <dbReference type="ARBA" id="ARBA00022763"/>
    </source>
</evidence>
<dbReference type="InterPro" id="IPR004604">
    <property type="entry name" value="DNA_recomb/repair_RecN"/>
</dbReference>
<dbReference type="GO" id="GO:0043590">
    <property type="term" value="C:bacterial nucleoid"/>
    <property type="evidence" value="ECO:0007669"/>
    <property type="project" value="TreeGrafter"/>
</dbReference>
<dbReference type="SUPFAM" id="SSF52540">
    <property type="entry name" value="P-loop containing nucleoside triphosphate hydrolases"/>
    <property type="match status" value="2"/>
</dbReference>
<evidence type="ECO:0000256" key="6">
    <source>
        <dbReference type="ARBA" id="ARBA00022840"/>
    </source>
</evidence>
<evidence type="ECO:0000256" key="2">
    <source>
        <dbReference type="ARBA" id="ARBA00009441"/>
    </source>
</evidence>
<feature type="domain" description="RecF/RecN/SMC N-terminal" evidence="11">
    <location>
        <begin position="1"/>
        <end position="506"/>
    </location>
</feature>
<evidence type="ECO:0000259" key="11">
    <source>
        <dbReference type="Pfam" id="PF02463"/>
    </source>
</evidence>
<dbReference type="AlphaFoldDB" id="A0A368MZD3"/>
<keyword evidence="7 9" id="KW-0234">DNA repair</keyword>
<evidence type="ECO:0000256" key="10">
    <source>
        <dbReference type="SAM" id="Coils"/>
    </source>
</evidence>
<keyword evidence="10" id="KW-0175">Coiled coil</keyword>
<dbReference type="RefSeq" id="WP_114303431.1">
    <property type="nucleotide sequence ID" value="NZ_QPIE01000003.1"/>
</dbReference>
<dbReference type="GO" id="GO:0009432">
    <property type="term" value="P:SOS response"/>
    <property type="evidence" value="ECO:0007669"/>
    <property type="project" value="TreeGrafter"/>
</dbReference>
<dbReference type="Pfam" id="PF02463">
    <property type="entry name" value="SMC_N"/>
    <property type="match status" value="1"/>
</dbReference>
<accession>A0A368MZD3</accession>
<evidence type="ECO:0000313" key="13">
    <source>
        <dbReference type="Proteomes" id="UP000252172"/>
    </source>
</evidence>
<dbReference type="InterPro" id="IPR027417">
    <property type="entry name" value="P-loop_NTPase"/>
</dbReference>
<protein>
    <recommendedName>
        <fullName evidence="3 9">DNA repair protein RecN</fullName>
    </recommendedName>
    <alternativeName>
        <fullName evidence="8 9">Recombination protein N</fullName>
    </alternativeName>
</protein>
<reference evidence="12 13" key="1">
    <citation type="submission" date="2018-07" db="EMBL/GenBank/DDBJ databases">
        <title>Chryseobacterium lacus sp. nov., isolated from lake water.</title>
        <authorList>
            <person name="Li C.-M."/>
        </authorList>
    </citation>
    <scope>NUCLEOTIDE SEQUENCE [LARGE SCALE GENOMIC DNA]</scope>
    <source>
        <strain evidence="12 13">YLOS41</strain>
    </source>
</reference>
<dbReference type="Gene3D" id="3.40.50.300">
    <property type="entry name" value="P-loop containing nucleotide triphosphate hydrolases"/>
    <property type="match status" value="2"/>
</dbReference>
<evidence type="ECO:0000313" key="12">
    <source>
        <dbReference type="EMBL" id="RCU43578.1"/>
    </source>
</evidence>
<gene>
    <name evidence="12" type="ORF">DQ356_05320</name>
</gene>
<keyword evidence="4" id="KW-0547">Nucleotide-binding</keyword>
<evidence type="ECO:0000256" key="3">
    <source>
        <dbReference type="ARBA" id="ARBA00021315"/>
    </source>
</evidence>
<feature type="coiled-coil region" evidence="10">
    <location>
        <begin position="164"/>
        <end position="218"/>
    </location>
</feature>
<organism evidence="12 13">
    <name type="scientific">Chryseobacterium lacus</name>
    <dbReference type="NCBI Taxonomy" id="2058346"/>
    <lineage>
        <taxon>Bacteria</taxon>
        <taxon>Pseudomonadati</taxon>
        <taxon>Bacteroidota</taxon>
        <taxon>Flavobacteriia</taxon>
        <taxon>Flavobacteriales</taxon>
        <taxon>Weeksellaceae</taxon>
        <taxon>Chryseobacterium group</taxon>
        <taxon>Chryseobacterium</taxon>
    </lineage>
</organism>
<dbReference type="Proteomes" id="UP000252172">
    <property type="component" value="Unassembled WGS sequence"/>
</dbReference>
<evidence type="ECO:0000256" key="9">
    <source>
        <dbReference type="PIRNR" id="PIRNR003128"/>
    </source>
</evidence>
<dbReference type="GO" id="GO:0005524">
    <property type="term" value="F:ATP binding"/>
    <property type="evidence" value="ECO:0007669"/>
    <property type="project" value="UniProtKB-KW"/>
</dbReference>
<sequence length="549" mass="61974">MLSKIFIRNFALIDSLEISLSEGLQVITGETGAGKSILLGALRLMMGERADIRSMSETEEKSIVEAEFSISENLKLFFEENDLDFEPQTIIRRELLPSGKSRAFVNDIPVTLDILKQLSGKLVDIHSQFETSDLFKEEYQFRIIDGLSENRLLTNGYQKDFSEAKLLERRLTEMKSQLERSNKESDYQSFILSELQDANLDETDLEDLQQKISTQENAEAISENLAQIFARFDAEEIGILDAMLDSKNRLSKVAGLSHEFSELLTRFDENFVELKDILFELQNKAEQIDINQELYEELSGRINKINLLFLKHNVNTIPELIGIRDELNTEQSNFADLENSIITTEKMLSNLYQRMSQQTAVLTKNRQVAADIFQEKMEALLSKLGLEKARIRVQLSPADSFNSFGKDKIEILFQANSGFPLKNIQHAVSGGERSRVMLAIKKIMAENSELPTLILDEIDTGVSGKIAEETGNVMREMAGDMQLVVITHLAQVAAKGDAHYKVIKTEVAGKTQTQIIHLDQNQKLQEIAQLLSGSRITQAALQQAAELMK</sequence>